<dbReference type="SUPFAM" id="SSF55874">
    <property type="entry name" value="ATPase domain of HSP90 chaperone/DNA topoisomerase II/histidine kinase"/>
    <property type="match status" value="1"/>
</dbReference>
<dbReference type="InterPro" id="IPR036890">
    <property type="entry name" value="HATPase_C_sf"/>
</dbReference>
<feature type="domain" description="Histidine kinase" evidence="12">
    <location>
        <begin position="235"/>
        <end position="440"/>
    </location>
</feature>
<dbReference type="GeneID" id="60680205"/>
<proteinExistence type="predicted"/>
<dbReference type="Gene3D" id="3.30.565.10">
    <property type="entry name" value="Histidine kinase-like ATPase, C-terminal domain"/>
    <property type="match status" value="1"/>
</dbReference>
<dbReference type="InterPro" id="IPR005467">
    <property type="entry name" value="His_kinase_dom"/>
</dbReference>
<keyword evidence="6 11" id="KW-0812">Transmembrane</keyword>
<name>A0A368NZL7_AGRVI</name>
<evidence type="ECO:0000256" key="11">
    <source>
        <dbReference type="SAM" id="Phobius"/>
    </source>
</evidence>
<accession>A0A368NZL7</accession>
<evidence type="ECO:0000256" key="6">
    <source>
        <dbReference type="ARBA" id="ARBA00022692"/>
    </source>
</evidence>
<gene>
    <name evidence="14" type="ORF">DXT89_11805</name>
</gene>
<evidence type="ECO:0000256" key="2">
    <source>
        <dbReference type="ARBA" id="ARBA00004141"/>
    </source>
</evidence>
<evidence type="ECO:0000256" key="1">
    <source>
        <dbReference type="ARBA" id="ARBA00000085"/>
    </source>
</evidence>
<dbReference type="Pfam" id="PF00512">
    <property type="entry name" value="HisKA"/>
    <property type="match status" value="1"/>
</dbReference>
<evidence type="ECO:0000256" key="3">
    <source>
        <dbReference type="ARBA" id="ARBA00012438"/>
    </source>
</evidence>
<keyword evidence="8 11" id="KW-1133">Transmembrane helix</keyword>
<organism evidence="14 15">
    <name type="scientific">Agrobacterium vitis</name>
    <name type="common">Rhizobium vitis</name>
    <dbReference type="NCBI Taxonomy" id="373"/>
    <lineage>
        <taxon>Bacteria</taxon>
        <taxon>Pseudomonadati</taxon>
        <taxon>Pseudomonadota</taxon>
        <taxon>Alphaproteobacteria</taxon>
        <taxon>Hyphomicrobiales</taxon>
        <taxon>Rhizobiaceae</taxon>
        <taxon>Rhizobium/Agrobacterium group</taxon>
        <taxon>Agrobacterium</taxon>
    </lineage>
</organism>
<dbReference type="PANTHER" id="PTHR45436">
    <property type="entry name" value="SENSOR HISTIDINE KINASE YKOH"/>
    <property type="match status" value="1"/>
</dbReference>
<keyword evidence="7 14" id="KW-0418">Kinase</keyword>
<evidence type="ECO:0000256" key="10">
    <source>
        <dbReference type="ARBA" id="ARBA00023136"/>
    </source>
</evidence>
<dbReference type="Gene3D" id="1.10.287.130">
    <property type="match status" value="1"/>
</dbReference>
<dbReference type="SUPFAM" id="SSF47384">
    <property type="entry name" value="Homodimeric domain of signal transducing histidine kinase"/>
    <property type="match status" value="1"/>
</dbReference>
<keyword evidence="9" id="KW-0902">Two-component regulatory system</keyword>
<dbReference type="InterPro" id="IPR003660">
    <property type="entry name" value="HAMP_dom"/>
</dbReference>
<feature type="transmembrane region" description="Helical" evidence="11">
    <location>
        <begin position="149"/>
        <end position="174"/>
    </location>
</feature>
<dbReference type="InterPro" id="IPR036097">
    <property type="entry name" value="HisK_dim/P_sf"/>
</dbReference>
<dbReference type="CDD" id="cd00082">
    <property type="entry name" value="HisKA"/>
    <property type="match status" value="1"/>
</dbReference>
<dbReference type="InterPro" id="IPR050428">
    <property type="entry name" value="TCS_sensor_his_kinase"/>
</dbReference>
<comment type="catalytic activity">
    <reaction evidence="1">
        <text>ATP + protein L-histidine = ADP + protein N-phospho-L-histidine.</text>
        <dbReference type="EC" id="2.7.13.3"/>
    </reaction>
</comment>
<evidence type="ECO:0000256" key="9">
    <source>
        <dbReference type="ARBA" id="ARBA00023012"/>
    </source>
</evidence>
<keyword evidence="5" id="KW-0808">Transferase</keyword>
<dbReference type="GO" id="GO:0000155">
    <property type="term" value="F:phosphorelay sensor kinase activity"/>
    <property type="evidence" value="ECO:0007669"/>
    <property type="project" value="InterPro"/>
</dbReference>
<dbReference type="Pfam" id="PF02518">
    <property type="entry name" value="HATPase_c"/>
    <property type="match status" value="1"/>
</dbReference>
<evidence type="ECO:0000313" key="14">
    <source>
        <dbReference type="EMBL" id="KAA3527939.1"/>
    </source>
</evidence>
<dbReference type="PROSITE" id="PS50109">
    <property type="entry name" value="HIS_KIN"/>
    <property type="match status" value="1"/>
</dbReference>
<keyword evidence="4" id="KW-0597">Phosphoprotein</keyword>
<dbReference type="InterPro" id="IPR013727">
    <property type="entry name" value="2CSK_N"/>
</dbReference>
<dbReference type="OrthoDB" id="9809766at2"/>
<protein>
    <recommendedName>
        <fullName evidence="3">histidine kinase</fullName>
        <ecNumber evidence="3">2.7.13.3</ecNumber>
    </recommendedName>
</protein>
<evidence type="ECO:0000256" key="5">
    <source>
        <dbReference type="ARBA" id="ARBA00022679"/>
    </source>
</evidence>
<keyword evidence="10 11" id="KW-0472">Membrane</keyword>
<dbReference type="EMBL" id="QUSG01000005">
    <property type="protein sequence ID" value="KAA3527939.1"/>
    <property type="molecule type" value="Genomic_DNA"/>
</dbReference>
<evidence type="ECO:0000259" key="13">
    <source>
        <dbReference type="PROSITE" id="PS50885"/>
    </source>
</evidence>
<dbReference type="Pfam" id="PF08521">
    <property type="entry name" value="2CSK_N"/>
    <property type="match status" value="1"/>
</dbReference>
<dbReference type="RefSeq" id="WP_060716046.1">
    <property type="nucleotide sequence ID" value="NZ_CP055266.1"/>
</dbReference>
<dbReference type="InterPro" id="IPR003594">
    <property type="entry name" value="HATPase_dom"/>
</dbReference>
<dbReference type="EC" id="2.7.13.3" evidence="3"/>
<feature type="domain" description="HAMP" evidence="13">
    <location>
        <begin position="175"/>
        <end position="227"/>
    </location>
</feature>
<evidence type="ECO:0000256" key="8">
    <source>
        <dbReference type="ARBA" id="ARBA00022989"/>
    </source>
</evidence>
<dbReference type="AlphaFoldDB" id="A0A368NZL7"/>
<reference evidence="14 15" key="1">
    <citation type="submission" date="2018-08" db="EMBL/GenBank/DDBJ databases">
        <title>Genome sequencing of Agrobacterium vitis strain ICMP 10754.</title>
        <authorList>
            <person name="Visnovsky S.B."/>
            <person name="Pitman A.R."/>
        </authorList>
    </citation>
    <scope>NUCLEOTIDE SEQUENCE [LARGE SCALE GENOMIC DNA]</scope>
    <source>
        <strain evidence="14 15">ICMP 10754</strain>
    </source>
</reference>
<evidence type="ECO:0000256" key="4">
    <source>
        <dbReference type="ARBA" id="ARBA00022553"/>
    </source>
</evidence>
<dbReference type="SMART" id="SM00387">
    <property type="entry name" value="HATPase_c"/>
    <property type="match status" value="1"/>
</dbReference>
<comment type="caution">
    <text evidence="14">The sequence shown here is derived from an EMBL/GenBank/DDBJ whole genome shotgun (WGS) entry which is preliminary data.</text>
</comment>
<dbReference type="PROSITE" id="PS50885">
    <property type="entry name" value="HAMP"/>
    <property type="match status" value="1"/>
</dbReference>
<dbReference type="SMART" id="SM00388">
    <property type="entry name" value="HisKA"/>
    <property type="match status" value="1"/>
</dbReference>
<dbReference type="InterPro" id="IPR003661">
    <property type="entry name" value="HisK_dim/P_dom"/>
</dbReference>
<comment type="subcellular location">
    <subcellularLocation>
        <location evidence="2">Membrane</location>
        <topology evidence="2">Multi-pass membrane protein</topology>
    </subcellularLocation>
</comment>
<dbReference type="PANTHER" id="PTHR45436:SF15">
    <property type="entry name" value="SENSOR HISTIDINE KINASE CUSS"/>
    <property type="match status" value="1"/>
</dbReference>
<evidence type="ECO:0000259" key="12">
    <source>
        <dbReference type="PROSITE" id="PS50109"/>
    </source>
</evidence>
<sequence length="440" mass="48000">MTKPSMTRKLLLWLSGAITVLWLVAATCGAIVMQAEFGEIFDSALQETGDRLLPLVVDDIMQRDPLKSPLQILSTVDPHSDGYLIYQVRDASGRVLMHSHTEAAAPLPAPLTPGFWQNDTYRIYTTTAVSDTIIVQVADSMKHRHISALAAGLAMLLPVIALVPLSVLAAWLIIRRSLRPVEQFRQEISEKDHGNLAEIDLSPLPKELQPIGRSVNLLLTRLRAALDAEREFTANSAHELRTPIAGALAQTQLMLAQLQEPEARARASQVETSLQKLASLAEKLLQLSRAEAGIGSTGQPVDLVPVLDLVVEDFQRATGNAIVYRHPPTATLPRAVSEDAFAIVIRNMIENAVRHGTQGVPVEVMLGEDDTISVINGSPILPPEQLVAIRKRFQRANATTPGSGLGLSIIERLAEQMNARFDILTPASGRKDGFEARIRI</sequence>
<evidence type="ECO:0000256" key="7">
    <source>
        <dbReference type="ARBA" id="ARBA00022777"/>
    </source>
</evidence>
<evidence type="ECO:0000313" key="15">
    <source>
        <dbReference type="Proteomes" id="UP000436911"/>
    </source>
</evidence>
<dbReference type="Proteomes" id="UP000436911">
    <property type="component" value="Unassembled WGS sequence"/>
</dbReference>
<dbReference type="GO" id="GO:0005886">
    <property type="term" value="C:plasma membrane"/>
    <property type="evidence" value="ECO:0007669"/>
    <property type="project" value="TreeGrafter"/>
</dbReference>